<reference evidence="2 3" key="1">
    <citation type="submission" date="2015-01" db="EMBL/GenBank/DDBJ databases">
        <title>Evolution of Trichinella species and genotypes.</title>
        <authorList>
            <person name="Korhonen P.K."/>
            <person name="Edoardo P."/>
            <person name="Giuseppe L.R."/>
            <person name="Gasser R.B."/>
        </authorList>
    </citation>
    <scope>NUCLEOTIDE SEQUENCE [LARGE SCALE GENOMIC DNA]</scope>
    <source>
        <strain evidence="2">ISS470</strain>
    </source>
</reference>
<keyword evidence="1" id="KW-1133">Transmembrane helix</keyword>
<sequence>MPTFHQLFCPMWHIFVKSSVSYGMCLLLMFIRFYVYAGKLPFVERCHPIRRFFPSSWYVHEFIQSYERQEWICAY</sequence>
<dbReference type="Proteomes" id="UP000054995">
    <property type="component" value="Unassembled WGS sequence"/>
</dbReference>
<dbReference type="EMBL" id="JYDT01000110">
    <property type="protein sequence ID" value="KRY84617.1"/>
    <property type="molecule type" value="Genomic_DNA"/>
</dbReference>
<comment type="caution">
    <text evidence="2">The sequence shown here is derived from an EMBL/GenBank/DDBJ whole genome shotgun (WGS) entry which is preliminary data.</text>
</comment>
<gene>
    <name evidence="2" type="ORF">T4D_10466</name>
</gene>
<accession>A0A0V1FF20</accession>
<organism evidence="2 3">
    <name type="scientific">Trichinella pseudospiralis</name>
    <name type="common">Parasitic roundworm</name>
    <dbReference type="NCBI Taxonomy" id="6337"/>
    <lineage>
        <taxon>Eukaryota</taxon>
        <taxon>Metazoa</taxon>
        <taxon>Ecdysozoa</taxon>
        <taxon>Nematoda</taxon>
        <taxon>Enoplea</taxon>
        <taxon>Dorylaimia</taxon>
        <taxon>Trichinellida</taxon>
        <taxon>Trichinellidae</taxon>
        <taxon>Trichinella</taxon>
    </lineage>
</organism>
<keyword evidence="3" id="KW-1185">Reference proteome</keyword>
<protein>
    <submittedName>
        <fullName evidence="2">Uncharacterized protein</fullName>
    </submittedName>
</protein>
<evidence type="ECO:0000256" key="1">
    <source>
        <dbReference type="SAM" id="Phobius"/>
    </source>
</evidence>
<keyword evidence="1" id="KW-0812">Transmembrane</keyword>
<name>A0A0V1FF20_TRIPS</name>
<proteinExistence type="predicted"/>
<dbReference type="AlphaFoldDB" id="A0A0V1FF20"/>
<keyword evidence="1" id="KW-0472">Membrane</keyword>
<feature type="transmembrane region" description="Helical" evidence="1">
    <location>
        <begin position="12"/>
        <end position="35"/>
    </location>
</feature>
<evidence type="ECO:0000313" key="3">
    <source>
        <dbReference type="Proteomes" id="UP000054995"/>
    </source>
</evidence>
<evidence type="ECO:0000313" key="2">
    <source>
        <dbReference type="EMBL" id="KRY84617.1"/>
    </source>
</evidence>